<sequence>MSKQIIKFINDTNIVLNKCRGQGHDGGNNMKGSYGGVQKLIRDIEPNAVYVHLNGVIFFETLQQIYKFFGQSIKRWNILSSFINIKNISPTRWAGRYDAIFALNVRFVEVQKALTKTSLLNSKADERNETILLKKKVENYNFIILLVFHCKILQTIDAASKALQSKAIDLSNASKRLQVCLEDLEKYRNEFENLKTQANSRYIKKMIYQPRIS</sequence>
<dbReference type="Proteomes" id="UP001329430">
    <property type="component" value="Chromosome 5"/>
</dbReference>
<dbReference type="PANTHER" id="PTHR45749:SF37">
    <property type="entry name" value="OS05G0311600 PROTEIN"/>
    <property type="match status" value="1"/>
</dbReference>
<dbReference type="EMBL" id="JAVRBK010000005">
    <property type="protein sequence ID" value="KAK5643545.1"/>
    <property type="molecule type" value="Genomic_DNA"/>
</dbReference>
<evidence type="ECO:0000256" key="1">
    <source>
        <dbReference type="SAM" id="Coils"/>
    </source>
</evidence>
<comment type="caution">
    <text evidence="2">The sequence shown here is derived from an EMBL/GenBank/DDBJ whole genome shotgun (WGS) entry which is preliminary data.</text>
</comment>
<evidence type="ECO:0000313" key="3">
    <source>
        <dbReference type="Proteomes" id="UP001329430"/>
    </source>
</evidence>
<organism evidence="2 3">
    <name type="scientific">Pyrocoelia pectoralis</name>
    <dbReference type="NCBI Taxonomy" id="417401"/>
    <lineage>
        <taxon>Eukaryota</taxon>
        <taxon>Metazoa</taxon>
        <taxon>Ecdysozoa</taxon>
        <taxon>Arthropoda</taxon>
        <taxon>Hexapoda</taxon>
        <taxon>Insecta</taxon>
        <taxon>Pterygota</taxon>
        <taxon>Neoptera</taxon>
        <taxon>Endopterygota</taxon>
        <taxon>Coleoptera</taxon>
        <taxon>Polyphaga</taxon>
        <taxon>Elateriformia</taxon>
        <taxon>Elateroidea</taxon>
        <taxon>Lampyridae</taxon>
        <taxon>Lampyrinae</taxon>
        <taxon>Pyrocoelia</taxon>
    </lineage>
</organism>
<dbReference type="AlphaFoldDB" id="A0AAN7V7Y1"/>
<gene>
    <name evidence="2" type="ORF">RI129_007390</name>
</gene>
<keyword evidence="1" id="KW-0175">Coiled coil</keyword>
<evidence type="ECO:0000313" key="2">
    <source>
        <dbReference type="EMBL" id="KAK5643545.1"/>
    </source>
</evidence>
<dbReference type="PANTHER" id="PTHR45749">
    <property type="match status" value="1"/>
</dbReference>
<keyword evidence="3" id="KW-1185">Reference proteome</keyword>
<proteinExistence type="predicted"/>
<name>A0AAN7V7Y1_9COLE</name>
<accession>A0AAN7V7Y1</accession>
<feature type="coiled-coil region" evidence="1">
    <location>
        <begin position="170"/>
        <end position="201"/>
    </location>
</feature>
<reference evidence="2 3" key="1">
    <citation type="journal article" date="2024" name="Insects">
        <title>An Improved Chromosome-Level Genome Assembly of the Firefly Pyrocoelia pectoralis.</title>
        <authorList>
            <person name="Fu X."/>
            <person name="Meyer-Rochow V.B."/>
            <person name="Ballantyne L."/>
            <person name="Zhu X."/>
        </authorList>
    </citation>
    <scope>NUCLEOTIDE SEQUENCE [LARGE SCALE GENOMIC DNA]</scope>
    <source>
        <strain evidence="2">XCY_ONT2</strain>
    </source>
</reference>
<protein>
    <submittedName>
        <fullName evidence="2">Uncharacterized protein</fullName>
    </submittedName>
</protein>